<evidence type="ECO:0000313" key="2">
    <source>
        <dbReference type="EMBL" id="MQM04388.1"/>
    </source>
</evidence>
<gene>
    <name evidence="2" type="ORF">Taro_037186</name>
</gene>
<evidence type="ECO:0000313" key="3">
    <source>
        <dbReference type="Proteomes" id="UP000652761"/>
    </source>
</evidence>
<protein>
    <submittedName>
        <fullName evidence="2">Uncharacterized protein</fullName>
    </submittedName>
</protein>
<sequence length="199" mass="23136">MIVSFRLYKKCGKLELCSKKERGGEPKQKRKLSFQKKRRRKSKVKTRASLANKPSRPVRKLKIQTSWLTSRQGQSKVKIHVFWLTSRQGQSKVEIHVFWLTSRQGQSKVKSWTSLTNKPLRPAKKLKKIQTSWLTSRQGQSKVKIQVFWLTSRQDWSKAKSRALEEPQSSKHIYVSQGSLQFPTIPESKLSIRGFQGSL</sequence>
<reference evidence="2" key="1">
    <citation type="submission" date="2017-07" db="EMBL/GenBank/DDBJ databases">
        <title>Taro Niue Genome Assembly and Annotation.</title>
        <authorList>
            <person name="Atibalentja N."/>
            <person name="Keating K."/>
            <person name="Fields C.J."/>
        </authorList>
    </citation>
    <scope>NUCLEOTIDE SEQUENCE</scope>
    <source>
        <strain evidence="2">Niue_2</strain>
        <tissue evidence="2">Leaf</tissue>
    </source>
</reference>
<dbReference type="EMBL" id="NMUH01003207">
    <property type="protein sequence ID" value="MQM04388.1"/>
    <property type="molecule type" value="Genomic_DNA"/>
</dbReference>
<comment type="caution">
    <text evidence="2">The sequence shown here is derived from an EMBL/GenBank/DDBJ whole genome shotgun (WGS) entry which is preliminary data.</text>
</comment>
<feature type="compositionally biased region" description="Basic residues" evidence="1">
    <location>
        <begin position="28"/>
        <end position="46"/>
    </location>
</feature>
<dbReference type="AlphaFoldDB" id="A0A843WC27"/>
<accession>A0A843WC27</accession>
<proteinExistence type="predicted"/>
<evidence type="ECO:0000256" key="1">
    <source>
        <dbReference type="SAM" id="MobiDB-lite"/>
    </source>
</evidence>
<dbReference type="Proteomes" id="UP000652761">
    <property type="component" value="Unassembled WGS sequence"/>
</dbReference>
<keyword evidence="3" id="KW-1185">Reference proteome</keyword>
<feature type="region of interest" description="Disordered" evidence="1">
    <location>
        <begin position="19"/>
        <end position="54"/>
    </location>
</feature>
<name>A0A843WC27_COLES</name>
<organism evidence="2 3">
    <name type="scientific">Colocasia esculenta</name>
    <name type="common">Wild taro</name>
    <name type="synonym">Arum esculentum</name>
    <dbReference type="NCBI Taxonomy" id="4460"/>
    <lineage>
        <taxon>Eukaryota</taxon>
        <taxon>Viridiplantae</taxon>
        <taxon>Streptophyta</taxon>
        <taxon>Embryophyta</taxon>
        <taxon>Tracheophyta</taxon>
        <taxon>Spermatophyta</taxon>
        <taxon>Magnoliopsida</taxon>
        <taxon>Liliopsida</taxon>
        <taxon>Araceae</taxon>
        <taxon>Aroideae</taxon>
        <taxon>Colocasieae</taxon>
        <taxon>Colocasia</taxon>
    </lineage>
</organism>